<accession>A0ABR3SEE1</accession>
<protein>
    <recommendedName>
        <fullName evidence="3">DUF1993 domain-containing protein</fullName>
    </recommendedName>
</protein>
<evidence type="ECO:0000313" key="1">
    <source>
        <dbReference type="EMBL" id="KAL1618738.1"/>
    </source>
</evidence>
<dbReference type="PANTHER" id="PTHR36922:SF1">
    <property type="entry name" value="DUF1993 DOMAIN-CONTAINING PROTEIN"/>
    <property type="match status" value="1"/>
</dbReference>
<keyword evidence="2" id="KW-1185">Reference proteome</keyword>
<dbReference type="InterPro" id="IPR018531">
    <property type="entry name" value="DUF1993"/>
</dbReference>
<comment type="caution">
    <text evidence="1">The sequence shown here is derived from an EMBL/GenBank/DDBJ whole genome shotgun (WGS) entry which is preliminary data.</text>
</comment>
<dbReference type="EMBL" id="JAJVDC020000202">
    <property type="protein sequence ID" value="KAL1618738.1"/>
    <property type="molecule type" value="Genomic_DNA"/>
</dbReference>
<sequence length="180" mass="20052">MSTSLYDVTVPQFIRGLKNLSGVLTKVESWCDENSKPHSEIIEGRLAPDMNPLSFQVRVAVMMATNGVLSSSWKWTPSTKELEDETSFAGLRAAIQKAVGELEAVKREDLEGRESLPVRWWTGGEEGVGFEFSFDSGTKYLNQFVIPNFWFHPTTAYAICRMKGVELGKKDFLCAGGAFD</sequence>
<dbReference type="Proteomes" id="UP001521116">
    <property type="component" value="Unassembled WGS sequence"/>
</dbReference>
<dbReference type="InterPro" id="IPR034660">
    <property type="entry name" value="DinB/YfiT-like"/>
</dbReference>
<reference evidence="1 2" key="1">
    <citation type="submission" date="2024-02" db="EMBL/GenBank/DDBJ databases">
        <title>De novo assembly and annotation of 12 fungi associated with fruit tree decline syndrome in Ontario, Canada.</title>
        <authorList>
            <person name="Sulman M."/>
            <person name="Ellouze W."/>
            <person name="Ilyukhin E."/>
        </authorList>
    </citation>
    <scope>NUCLEOTIDE SEQUENCE [LARGE SCALE GENOMIC DNA]</scope>
    <source>
        <strain evidence="1 2">M1-105</strain>
    </source>
</reference>
<evidence type="ECO:0000313" key="2">
    <source>
        <dbReference type="Proteomes" id="UP001521116"/>
    </source>
</evidence>
<evidence type="ECO:0008006" key="3">
    <source>
        <dbReference type="Google" id="ProtNLM"/>
    </source>
</evidence>
<proteinExistence type="predicted"/>
<organism evidence="1 2">
    <name type="scientific">Neofusicoccum ribis</name>
    <dbReference type="NCBI Taxonomy" id="45134"/>
    <lineage>
        <taxon>Eukaryota</taxon>
        <taxon>Fungi</taxon>
        <taxon>Dikarya</taxon>
        <taxon>Ascomycota</taxon>
        <taxon>Pezizomycotina</taxon>
        <taxon>Dothideomycetes</taxon>
        <taxon>Dothideomycetes incertae sedis</taxon>
        <taxon>Botryosphaeriales</taxon>
        <taxon>Botryosphaeriaceae</taxon>
        <taxon>Neofusicoccum</taxon>
    </lineage>
</organism>
<dbReference type="Gene3D" id="1.20.120.450">
    <property type="entry name" value="dinb family like domain"/>
    <property type="match status" value="1"/>
</dbReference>
<dbReference type="PANTHER" id="PTHR36922">
    <property type="entry name" value="BLL2446 PROTEIN"/>
    <property type="match status" value="1"/>
</dbReference>
<name>A0ABR3SEE1_9PEZI</name>
<dbReference type="Pfam" id="PF09351">
    <property type="entry name" value="DUF1993"/>
    <property type="match status" value="1"/>
</dbReference>
<dbReference type="SUPFAM" id="SSF109854">
    <property type="entry name" value="DinB/YfiT-like putative metalloenzymes"/>
    <property type="match status" value="1"/>
</dbReference>
<gene>
    <name evidence="1" type="ORF">SLS56_010429</name>
</gene>